<evidence type="ECO:0000313" key="2">
    <source>
        <dbReference type="EMBL" id="MCZ2475770.1"/>
    </source>
</evidence>
<feature type="signal peptide" evidence="1">
    <location>
        <begin position="1"/>
        <end position="20"/>
    </location>
</feature>
<protein>
    <submittedName>
        <fullName evidence="2">DUF885 domain-containing protein</fullName>
    </submittedName>
</protein>
<evidence type="ECO:0000256" key="1">
    <source>
        <dbReference type="SAM" id="SignalP"/>
    </source>
</evidence>
<comment type="caution">
    <text evidence="2">The sequence shown here is derived from an EMBL/GenBank/DDBJ whole genome shotgun (WGS) entry which is preliminary data.</text>
</comment>
<dbReference type="Pfam" id="PF05960">
    <property type="entry name" value="DUF885"/>
    <property type="match status" value="1"/>
</dbReference>
<keyword evidence="3" id="KW-1185">Reference proteome</keyword>
<dbReference type="EMBL" id="JAANOH010000004">
    <property type="protein sequence ID" value="MCZ2475770.1"/>
    <property type="molecule type" value="Genomic_DNA"/>
</dbReference>
<keyword evidence="1" id="KW-0732">Signal</keyword>
<organism evidence="2 3">
    <name type="scientific">Aquirufa ecclesiirivi</name>
    <dbReference type="NCBI Taxonomy" id="2715124"/>
    <lineage>
        <taxon>Bacteria</taxon>
        <taxon>Pseudomonadati</taxon>
        <taxon>Bacteroidota</taxon>
        <taxon>Cytophagia</taxon>
        <taxon>Cytophagales</taxon>
        <taxon>Flectobacillaceae</taxon>
        <taxon>Aquirufa</taxon>
    </lineage>
</organism>
<dbReference type="PANTHER" id="PTHR33361">
    <property type="entry name" value="GLR0591 PROTEIN"/>
    <property type="match status" value="1"/>
</dbReference>
<proteinExistence type="predicted"/>
<dbReference type="RefSeq" id="WP_269010375.1">
    <property type="nucleotide sequence ID" value="NZ_JAANOH010000004.1"/>
</dbReference>
<name>A0ABT4JJ31_9BACT</name>
<dbReference type="Proteomes" id="UP001321186">
    <property type="component" value="Unassembled WGS sequence"/>
</dbReference>
<accession>A0ABT4JJ31</accession>
<feature type="chain" id="PRO_5047019454" evidence="1">
    <location>
        <begin position="21"/>
        <end position="585"/>
    </location>
</feature>
<sequence length="585" mass="66734">MKKYFLLLSLATLGYFQSLAQAPNAALNQLADIFYENQLQMNPLSATQNGDNRFNDQLSFDFTDDYRAKQKAYSQKTLASLKNIPLKDLNDNDRLSYEILKNTLELNLEGLSFPENYIPLNQIQGFHLTFAQYGSGSVVQPFKTVKDYANWEKRMHLGAACLDSSIVYFKKGLKANYVLPKALVLKLIGQLESFDKSDITQSTFYGPLKNFPVSFSQAEKEQFIASYSSIIEKEIIPAYRRLAVFIKNEYLPKARATSGAQGLPDAARYYQYKIRQMTTTNMSAKEIHAIGLKEVKRIQEEMEKTKKSVGFSGDLKAFFHFIENDPQFMPFKTEAEVIEGYYAIYRRMENKVKGMFGVIPKTRFEVRATEAFRAASAAAQYNPGLADGSRPGIFYVPILNATKFNNTGMESLFLHEAIPGHHYQVSLQRENTSIPAFRRFGFNAAYGEGWGLYAESLGKDLGLYTDPYQYMGALGHEIHRAIRLVVDTGLHSQNMSREEAIEYMMANEPISLQKATAEIERYMTYTGQALSYKIGELKIKEIRARLEKKLGQKFNLSQFHDEILKDGRLPLDLLSEKMDRWANKQ</sequence>
<dbReference type="PANTHER" id="PTHR33361:SF16">
    <property type="entry name" value="DUF885 DOMAIN-CONTAINING PROTEIN"/>
    <property type="match status" value="1"/>
</dbReference>
<reference evidence="2 3" key="1">
    <citation type="submission" date="2020-03" db="EMBL/GenBank/DDBJ databases">
        <authorList>
            <person name="Pitt A."/>
            <person name="Hahn M.W."/>
        </authorList>
    </citation>
    <scope>NUCLEOTIDE SEQUENCE [LARGE SCALE GENOMIC DNA]</scope>
    <source>
        <strain evidence="2 3">5A-MARBSE</strain>
    </source>
</reference>
<evidence type="ECO:0000313" key="3">
    <source>
        <dbReference type="Proteomes" id="UP001321186"/>
    </source>
</evidence>
<dbReference type="InterPro" id="IPR010281">
    <property type="entry name" value="DUF885"/>
</dbReference>
<gene>
    <name evidence="2" type="ORF">G9H61_09945</name>
</gene>